<evidence type="ECO:0000313" key="4">
    <source>
        <dbReference type="Proteomes" id="UP000243679"/>
    </source>
</evidence>
<dbReference type="RefSeq" id="WP_231910540.1">
    <property type="nucleotide sequence ID" value="NZ_AP014836.1"/>
</dbReference>
<dbReference type="InterPro" id="IPR039340">
    <property type="entry name" value="Tfc4/TFIIIC-102/Sfc4"/>
</dbReference>
<dbReference type="Pfam" id="PF13432">
    <property type="entry name" value="TPR_16"/>
    <property type="match status" value="2"/>
</dbReference>
<dbReference type="SMART" id="SM00028">
    <property type="entry name" value="TPR"/>
    <property type="match status" value="5"/>
</dbReference>
<dbReference type="SUPFAM" id="SSF48452">
    <property type="entry name" value="TPR-like"/>
    <property type="match status" value="2"/>
</dbReference>
<dbReference type="InterPro" id="IPR011990">
    <property type="entry name" value="TPR-like_helical_dom_sf"/>
</dbReference>
<dbReference type="EMBL" id="AP014836">
    <property type="protein sequence ID" value="BAW79683.1"/>
    <property type="molecule type" value="Genomic_DNA"/>
</dbReference>
<evidence type="ECO:0000313" key="3">
    <source>
        <dbReference type="EMBL" id="BAW79683.1"/>
    </source>
</evidence>
<evidence type="ECO:0000256" key="1">
    <source>
        <dbReference type="PROSITE-ProRule" id="PRU00339"/>
    </source>
</evidence>
<dbReference type="GO" id="GO:0000127">
    <property type="term" value="C:transcription factor TFIIIC complex"/>
    <property type="evidence" value="ECO:0007669"/>
    <property type="project" value="TreeGrafter"/>
</dbReference>
<dbReference type="AlphaFoldDB" id="A0A1Q2SKP7"/>
<dbReference type="PANTHER" id="PTHR23082:SF0">
    <property type="entry name" value="GENERAL TRANSCRIPTION FACTOR 3C POLYPEPTIDE 3"/>
    <property type="match status" value="1"/>
</dbReference>
<dbReference type="KEGG" id="ntt:TAO_0313"/>
<dbReference type="InterPro" id="IPR019734">
    <property type="entry name" value="TPR_rpt"/>
</dbReference>
<dbReference type="PROSITE" id="PS50005">
    <property type="entry name" value="TPR"/>
    <property type="match status" value="1"/>
</dbReference>
<feature type="repeat" description="TPR" evidence="1">
    <location>
        <begin position="99"/>
        <end position="132"/>
    </location>
</feature>
<protein>
    <submittedName>
        <fullName evidence="3">Hypothetical conserved protein</fullName>
    </submittedName>
</protein>
<keyword evidence="1" id="KW-0802">TPR repeat</keyword>
<dbReference type="GO" id="GO:0006383">
    <property type="term" value="P:transcription by RNA polymerase III"/>
    <property type="evidence" value="ECO:0007669"/>
    <property type="project" value="InterPro"/>
</dbReference>
<dbReference type="PANTHER" id="PTHR23082">
    <property type="entry name" value="TRANSCRIPTION INITIATION FACTOR IIIC TFIIIC , POLYPEPTIDE 3-RELATED"/>
    <property type="match status" value="1"/>
</dbReference>
<keyword evidence="4" id="KW-1185">Reference proteome</keyword>
<name>A0A1Q2SKP7_9GAMM</name>
<sequence length="435" mass="49348">MVYYMITHQLGRFKNSSVAQDNFFFTAVLRSAFLLILGGALAVNAKASDQYLLTPSTYKTLSAVHELLDKQQYVSAIVQLKALQERVKGTSKTKIYEQAVVLQNSGYVYASMEDYPKAIQAFEASLNLNSLPAQVIRDVRYSLAQLYMATEQYAKAARLLEVWLKEVETPRAEAHVLAASAYYYLEQYNQTVPHIIAAIDLAKDPQESWYQLHLAARLELKQYNDAAQVLGTLIGLFPEKEQYWQQLATIYMEMSKEQQALAVQALTAHVKQLKDKELIRLADFYRYLDVPYKAAQILDQGLKAHTIEVSAKNWENLANAWLSAREWKKAADAFSESGKLRKDGTMDIRRGQLFIQLQQWDKAGAAFEQALSKGGLDDLAQARLLLGQIRYEQGRFTDAVKALELAKESPNYSKQAAQWLKHLQMVQKQKAIDKG</sequence>
<organism evidence="3 4">
    <name type="scientific">Candidatus Nitrosoglobus terrae</name>
    <dbReference type="NCBI Taxonomy" id="1630141"/>
    <lineage>
        <taxon>Bacteria</taxon>
        <taxon>Pseudomonadati</taxon>
        <taxon>Pseudomonadota</taxon>
        <taxon>Gammaproteobacteria</taxon>
        <taxon>Chromatiales</taxon>
        <taxon>Chromatiaceae</taxon>
        <taxon>Candidatus Nitrosoglobus</taxon>
    </lineage>
</organism>
<keyword evidence="2" id="KW-0812">Transmembrane</keyword>
<reference evidence="3 4" key="1">
    <citation type="journal article" date="2017" name="ISME J.">
        <title>An acid-tolerant ammonia-oxidizing ?-proteobacterium from soil.</title>
        <authorList>
            <person name="Hayatsu M."/>
            <person name="Tago K."/>
            <person name="Uchiyama I."/>
            <person name="Toyoda A."/>
            <person name="Wang Y."/>
            <person name="Shimomura Y."/>
            <person name="Okubo T."/>
            <person name="Kurisu F."/>
            <person name="Hirono Y."/>
            <person name="Nonaka K."/>
            <person name="Akiyama H."/>
            <person name="Itoh T."/>
            <person name="Takami H."/>
        </authorList>
    </citation>
    <scope>NUCLEOTIDE SEQUENCE [LARGE SCALE GENOMIC DNA]</scope>
    <source>
        <strain evidence="3 4">TAO100</strain>
    </source>
</reference>
<dbReference type="Proteomes" id="UP000243679">
    <property type="component" value="Chromosome"/>
</dbReference>
<keyword evidence="2" id="KW-1133">Transmembrane helix</keyword>
<dbReference type="Gene3D" id="1.25.40.10">
    <property type="entry name" value="Tetratricopeptide repeat domain"/>
    <property type="match status" value="3"/>
</dbReference>
<gene>
    <name evidence="3" type="ORF">TAO_0313</name>
</gene>
<accession>A0A1Q2SKP7</accession>
<proteinExistence type="predicted"/>
<evidence type="ECO:0000256" key="2">
    <source>
        <dbReference type="SAM" id="Phobius"/>
    </source>
</evidence>
<feature type="transmembrane region" description="Helical" evidence="2">
    <location>
        <begin position="23"/>
        <end position="43"/>
    </location>
</feature>
<keyword evidence="2" id="KW-0472">Membrane</keyword>